<protein>
    <submittedName>
        <fullName evidence="2">Helix-turn-helix domain-containing protein</fullName>
    </submittedName>
</protein>
<reference evidence="2" key="2">
    <citation type="submission" date="2022-10" db="EMBL/GenBank/DDBJ databases">
        <authorList>
            <person name="Trinh H.N."/>
        </authorList>
    </citation>
    <scope>NUCLEOTIDE SEQUENCE</scope>
    <source>
        <strain evidence="2">RN2-1</strain>
    </source>
</reference>
<reference evidence="2" key="1">
    <citation type="submission" date="2022-09" db="EMBL/GenBank/DDBJ databases">
        <title>Rhodovastum sp. nov. RN2-1 isolated from soil in Seongnam, South Korea.</title>
        <authorList>
            <person name="Le N.T."/>
        </authorList>
    </citation>
    <scope>NUCLEOTIDE SEQUENCE</scope>
    <source>
        <strain evidence="2">RN2-1</strain>
    </source>
</reference>
<evidence type="ECO:0000313" key="2">
    <source>
        <dbReference type="EMBL" id="MCW3477673.1"/>
    </source>
</evidence>
<evidence type="ECO:0000259" key="1">
    <source>
        <dbReference type="PROSITE" id="PS50943"/>
    </source>
</evidence>
<evidence type="ECO:0000313" key="3">
    <source>
        <dbReference type="Proteomes" id="UP001165679"/>
    </source>
</evidence>
<dbReference type="Pfam" id="PF01381">
    <property type="entry name" value="HTH_3"/>
    <property type="match status" value="1"/>
</dbReference>
<gene>
    <name evidence="2" type="ORF">OL599_24230</name>
</gene>
<dbReference type="RefSeq" id="WP_264716634.1">
    <property type="nucleotide sequence ID" value="NZ_JAPDNT010000045.1"/>
</dbReference>
<dbReference type="PROSITE" id="PS50943">
    <property type="entry name" value="HTH_CROC1"/>
    <property type="match status" value="1"/>
</dbReference>
<dbReference type="SMART" id="SM00530">
    <property type="entry name" value="HTH_XRE"/>
    <property type="match status" value="1"/>
</dbReference>
<keyword evidence="3" id="KW-1185">Reference proteome</keyword>
<dbReference type="InterPro" id="IPR010982">
    <property type="entry name" value="Lambda_DNA-bd_dom_sf"/>
</dbReference>
<dbReference type="InterPro" id="IPR001387">
    <property type="entry name" value="Cro/C1-type_HTH"/>
</dbReference>
<dbReference type="Proteomes" id="UP001165679">
    <property type="component" value="Unassembled WGS sequence"/>
</dbReference>
<dbReference type="GO" id="GO:0003677">
    <property type="term" value="F:DNA binding"/>
    <property type="evidence" value="ECO:0007669"/>
    <property type="project" value="InterPro"/>
</dbReference>
<name>A0AA41YSS9_9PROT</name>
<proteinExistence type="predicted"/>
<comment type="caution">
    <text evidence="2">The sequence shown here is derived from an EMBL/GenBank/DDBJ whole genome shotgun (WGS) entry which is preliminary data.</text>
</comment>
<dbReference type="SUPFAM" id="SSF47413">
    <property type="entry name" value="lambda repressor-like DNA-binding domains"/>
    <property type="match status" value="1"/>
</dbReference>
<feature type="domain" description="HTH cro/C1-type" evidence="1">
    <location>
        <begin position="18"/>
        <end position="73"/>
    </location>
</feature>
<dbReference type="AlphaFoldDB" id="A0AA41YSS9"/>
<sequence>MDLDSSPSRIEAQLGRNLKAARLCAGLTQQEVAARAGIAVAFLAEIEKGVGDPDLRVIGALAKAVGCPAFELLKL</sequence>
<accession>A0AA41YSS9</accession>
<dbReference type="CDD" id="cd00093">
    <property type="entry name" value="HTH_XRE"/>
    <property type="match status" value="1"/>
</dbReference>
<organism evidence="2 3">
    <name type="scientific">Limobrevibacterium gyesilva</name>
    <dbReference type="NCBI Taxonomy" id="2991712"/>
    <lineage>
        <taxon>Bacteria</taxon>
        <taxon>Pseudomonadati</taxon>
        <taxon>Pseudomonadota</taxon>
        <taxon>Alphaproteobacteria</taxon>
        <taxon>Acetobacterales</taxon>
        <taxon>Acetobacteraceae</taxon>
        <taxon>Limobrevibacterium</taxon>
    </lineage>
</organism>
<dbReference type="EMBL" id="JAPDNT010000045">
    <property type="protein sequence ID" value="MCW3477673.1"/>
    <property type="molecule type" value="Genomic_DNA"/>
</dbReference>
<dbReference type="Gene3D" id="1.10.260.40">
    <property type="entry name" value="lambda repressor-like DNA-binding domains"/>
    <property type="match status" value="1"/>
</dbReference>